<accession>A0A396GTQ3</accession>
<evidence type="ECO:0000256" key="6">
    <source>
        <dbReference type="ARBA" id="ARBA00022723"/>
    </source>
</evidence>
<dbReference type="Gramene" id="rna49362">
    <property type="protein sequence ID" value="RHN42864.1"/>
    <property type="gene ID" value="gene49362"/>
</dbReference>
<comment type="caution">
    <text evidence="12">The sequence shown here is derived from an EMBL/GenBank/DDBJ whole genome shotgun (WGS) entry which is preliminary data.</text>
</comment>
<proteinExistence type="inferred from homology"/>
<name>A0A396GTQ3_MEDTR</name>
<keyword evidence="5" id="KW-0812">Transmembrane</keyword>
<dbReference type="SUPFAM" id="SSF48264">
    <property type="entry name" value="Cytochrome P450"/>
    <property type="match status" value="1"/>
</dbReference>
<reference evidence="12" key="1">
    <citation type="journal article" date="2018" name="Nat. Plants">
        <title>Whole-genome landscape of Medicago truncatula symbiotic genes.</title>
        <authorList>
            <person name="Pecrix Y."/>
            <person name="Gamas P."/>
            <person name="Carrere S."/>
        </authorList>
    </citation>
    <scope>NUCLEOTIDE SEQUENCE</scope>
    <source>
        <tissue evidence="12">Leaves</tissue>
    </source>
</reference>
<dbReference type="InterPro" id="IPR001128">
    <property type="entry name" value="Cyt_P450"/>
</dbReference>
<dbReference type="GO" id="GO:0020037">
    <property type="term" value="F:heme binding"/>
    <property type="evidence" value="ECO:0007669"/>
    <property type="project" value="InterPro"/>
</dbReference>
<dbReference type="PROSITE" id="PS00086">
    <property type="entry name" value="CYTOCHROME_P450"/>
    <property type="match status" value="1"/>
</dbReference>
<evidence type="ECO:0000256" key="1">
    <source>
        <dbReference type="ARBA" id="ARBA00001971"/>
    </source>
</evidence>
<evidence type="ECO:0000256" key="7">
    <source>
        <dbReference type="ARBA" id="ARBA00022989"/>
    </source>
</evidence>
<keyword evidence="7" id="KW-1133">Transmembrane helix</keyword>
<gene>
    <name evidence="12" type="ORF">MtrunA17_Chr8g0381561</name>
</gene>
<dbReference type="PANTHER" id="PTHR24286:SF199">
    <property type="entry name" value="CYTOCHROME P450 88D6"/>
    <property type="match status" value="1"/>
</dbReference>
<dbReference type="Gene3D" id="1.10.630.10">
    <property type="entry name" value="Cytochrome P450"/>
    <property type="match status" value="1"/>
</dbReference>
<evidence type="ECO:0000256" key="4">
    <source>
        <dbReference type="ARBA" id="ARBA00022617"/>
    </source>
</evidence>
<dbReference type="GO" id="GO:0016020">
    <property type="term" value="C:membrane"/>
    <property type="evidence" value="ECO:0007669"/>
    <property type="project" value="UniProtKB-SubCell"/>
</dbReference>
<dbReference type="GO" id="GO:0102289">
    <property type="term" value="F:beta-amyrin 11-oxidase activity"/>
    <property type="evidence" value="ECO:0007669"/>
    <property type="project" value="UniProtKB-EC"/>
</dbReference>
<comment type="similarity">
    <text evidence="3 11">Belongs to the cytochrome P450 family.</text>
</comment>
<keyword evidence="6 11" id="KW-0479">Metal-binding</keyword>
<dbReference type="PRINTS" id="PR00385">
    <property type="entry name" value="P450"/>
</dbReference>
<evidence type="ECO:0000256" key="9">
    <source>
        <dbReference type="ARBA" id="ARBA00023004"/>
    </source>
</evidence>
<dbReference type="Pfam" id="PF00067">
    <property type="entry name" value="p450"/>
    <property type="match status" value="1"/>
</dbReference>
<evidence type="ECO:0000256" key="5">
    <source>
        <dbReference type="ARBA" id="ARBA00022692"/>
    </source>
</evidence>
<evidence type="ECO:0000313" key="12">
    <source>
        <dbReference type="EMBL" id="RHN42864.1"/>
    </source>
</evidence>
<evidence type="ECO:0000256" key="2">
    <source>
        <dbReference type="ARBA" id="ARBA00004167"/>
    </source>
</evidence>
<keyword evidence="10" id="KW-0472">Membrane</keyword>
<comment type="subcellular location">
    <subcellularLocation>
        <location evidence="2">Membrane</location>
        <topology evidence="2">Single-pass membrane protein</topology>
    </subcellularLocation>
</comment>
<organism evidence="12">
    <name type="scientific">Medicago truncatula</name>
    <name type="common">Barrel medic</name>
    <name type="synonym">Medicago tribuloides</name>
    <dbReference type="NCBI Taxonomy" id="3880"/>
    <lineage>
        <taxon>Eukaryota</taxon>
        <taxon>Viridiplantae</taxon>
        <taxon>Streptophyta</taxon>
        <taxon>Embryophyta</taxon>
        <taxon>Tracheophyta</taxon>
        <taxon>Spermatophyta</taxon>
        <taxon>Magnoliopsida</taxon>
        <taxon>eudicotyledons</taxon>
        <taxon>Gunneridae</taxon>
        <taxon>Pentapetalae</taxon>
        <taxon>rosids</taxon>
        <taxon>fabids</taxon>
        <taxon>Fabales</taxon>
        <taxon>Fabaceae</taxon>
        <taxon>Papilionoideae</taxon>
        <taxon>50 kb inversion clade</taxon>
        <taxon>NPAAA clade</taxon>
        <taxon>Hologalegina</taxon>
        <taxon>IRL clade</taxon>
        <taxon>Trifolieae</taxon>
        <taxon>Medicago</taxon>
    </lineage>
</organism>
<keyword evidence="9 11" id="KW-0408">Iron</keyword>
<dbReference type="Proteomes" id="UP000265566">
    <property type="component" value="Chromosome 8"/>
</dbReference>
<keyword evidence="4 11" id="KW-0349">Heme</keyword>
<dbReference type="EC" id="1.14.14.152" evidence="12"/>
<keyword evidence="11" id="KW-0503">Monooxygenase</keyword>
<dbReference type="PRINTS" id="PR00359">
    <property type="entry name" value="BP450"/>
</dbReference>
<comment type="cofactor">
    <cofactor evidence="1">
        <name>heme</name>
        <dbReference type="ChEBI" id="CHEBI:30413"/>
    </cofactor>
</comment>
<evidence type="ECO:0000256" key="10">
    <source>
        <dbReference type="ARBA" id="ARBA00023136"/>
    </source>
</evidence>
<evidence type="ECO:0000256" key="11">
    <source>
        <dbReference type="RuleBase" id="RU000461"/>
    </source>
</evidence>
<dbReference type="EMBL" id="PSQE01000008">
    <property type="protein sequence ID" value="RHN42864.1"/>
    <property type="molecule type" value="Genomic_DNA"/>
</dbReference>
<dbReference type="PANTHER" id="PTHR24286">
    <property type="entry name" value="CYTOCHROME P450 26"/>
    <property type="match status" value="1"/>
</dbReference>
<dbReference type="InterPro" id="IPR036396">
    <property type="entry name" value="Cyt_P450_sf"/>
</dbReference>
<protein>
    <submittedName>
        <fullName evidence="12">Putative beta-amyrin 11-oxidase</fullName>
        <ecNumber evidence="12">1.14.14.152</ecNumber>
    </submittedName>
</protein>
<sequence>MRLYFFLQVIDEMLRFANIAFSIFREATSDVNINGYLIPKGWRVLIWARAIHMDSEYYPNPKEFNPSRWKDYNAKAGTFLPFGAGSRLCPGADLAKLEISIFLHYFLLNYRSAPSSLSFNSSSSPF</sequence>
<dbReference type="GO" id="GO:0005506">
    <property type="term" value="F:iron ion binding"/>
    <property type="evidence" value="ECO:0007669"/>
    <property type="project" value="InterPro"/>
</dbReference>
<evidence type="ECO:0000256" key="3">
    <source>
        <dbReference type="ARBA" id="ARBA00010617"/>
    </source>
</evidence>
<dbReference type="InterPro" id="IPR002397">
    <property type="entry name" value="Cyt_P450_B"/>
</dbReference>
<keyword evidence="8 11" id="KW-0560">Oxidoreductase</keyword>
<dbReference type="InterPro" id="IPR017972">
    <property type="entry name" value="Cyt_P450_CS"/>
</dbReference>
<dbReference type="AlphaFoldDB" id="A0A396GTQ3"/>
<evidence type="ECO:0000256" key="8">
    <source>
        <dbReference type="ARBA" id="ARBA00023002"/>
    </source>
</evidence>